<dbReference type="InterPro" id="IPR019734">
    <property type="entry name" value="TPR_rpt"/>
</dbReference>
<accession>A0A9D9EM16</accession>
<feature type="non-terminal residue" evidence="2">
    <location>
        <position position="576"/>
    </location>
</feature>
<proteinExistence type="predicted"/>
<comment type="caution">
    <text evidence="2">The sequence shown here is derived from an EMBL/GenBank/DDBJ whole genome shotgun (WGS) entry which is preliminary data.</text>
</comment>
<dbReference type="AlphaFoldDB" id="A0A9D9EM16"/>
<dbReference type="EMBL" id="JADIMS010000042">
    <property type="protein sequence ID" value="MBO8449959.1"/>
    <property type="molecule type" value="Genomic_DNA"/>
</dbReference>
<dbReference type="Gene3D" id="1.25.40.10">
    <property type="entry name" value="Tetratricopeptide repeat domain"/>
    <property type="match status" value="1"/>
</dbReference>
<sequence>MRVRRSVMVAAGTVFAALLAAAVFFSVNRALVSDTGFAALLEKADAEISAGNPSRALSLLKKGRRRAVSTGNWLSLAKREIALSSPEQAQDTLSAALDRFPANDRLSAVLVYVLLQEGNAAAAETWLPFLDGTEFAPLASWARLSAARPESCRDPEVYAAAWRFSGNPVFRRDAAVLYAAAGDYAQARLVLLAPAETGNTVPAEIPDDALFRAYVAYDARYFSEVPDILGLSGLRPLTGGAAESGADEGAENMFPAQLPLEAALLAADAFYLDGKTEAADQIWRYFAASGGGDPLLFFNHALYASSWPEKRDTLEACLRRFPDYYPALAVYVRSAVPADSPDRFFPFYTENAAVPSLEEAGFVSAGMEEDFRNRPVTLPDARRALDAALDVQESPYAVPVRLENIRFLCFQSGKDAEARHLLWNILEESGRHTPPGDSPENALLEEFALWFFASQDDYAVFFTLAENASALPPVYEGIWKAAAGYPEEAQRCFASAAAVQEDAWAAAAGSAVLMRQTGDYTGAADYFTLAADLAGSAADKSRLFAAAAEAFAQQKAYTRAADMLRHAVSLDPDNYG</sequence>
<evidence type="ECO:0000313" key="2">
    <source>
        <dbReference type="EMBL" id="MBO8449959.1"/>
    </source>
</evidence>
<dbReference type="SUPFAM" id="SSF48452">
    <property type="entry name" value="TPR-like"/>
    <property type="match status" value="2"/>
</dbReference>
<feature type="repeat" description="TPR" evidence="1">
    <location>
        <begin position="541"/>
        <end position="574"/>
    </location>
</feature>
<reference evidence="2" key="2">
    <citation type="journal article" date="2021" name="PeerJ">
        <title>Extensive microbial diversity within the chicken gut microbiome revealed by metagenomics and culture.</title>
        <authorList>
            <person name="Gilroy R."/>
            <person name="Ravi A."/>
            <person name="Getino M."/>
            <person name="Pursley I."/>
            <person name="Horton D.L."/>
            <person name="Alikhan N.F."/>
            <person name="Baker D."/>
            <person name="Gharbi K."/>
            <person name="Hall N."/>
            <person name="Watson M."/>
            <person name="Adriaenssens E.M."/>
            <person name="Foster-Nyarko E."/>
            <person name="Jarju S."/>
            <person name="Secka A."/>
            <person name="Antonio M."/>
            <person name="Oren A."/>
            <person name="Chaudhuri R.R."/>
            <person name="La Ragione R."/>
            <person name="Hildebrand F."/>
            <person name="Pallen M.J."/>
        </authorList>
    </citation>
    <scope>NUCLEOTIDE SEQUENCE</scope>
    <source>
        <strain evidence="2">B3-4054</strain>
    </source>
</reference>
<reference evidence="2" key="1">
    <citation type="submission" date="2020-10" db="EMBL/GenBank/DDBJ databases">
        <authorList>
            <person name="Gilroy R."/>
        </authorList>
    </citation>
    <scope>NUCLEOTIDE SEQUENCE</scope>
    <source>
        <strain evidence="2">B3-4054</strain>
    </source>
</reference>
<dbReference type="InterPro" id="IPR011990">
    <property type="entry name" value="TPR-like_helical_dom_sf"/>
</dbReference>
<evidence type="ECO:0000313" key="3">
    <source>
        <dbReference type="Proteomes" id="UP000823616"/>
    </source>
</evidence>
<name>A0A9D9EM16_9SPIR</name>
<evidence type="ECO:0000256" key="1">
    <source>
        <dbReference type="PROSITE-ProRule" id="PRU00339"/>
    </source>
</evidence>
<keyword evidence="1" id="KW-0802">TPR repeat</keyword>
<dbReference type="PROSITE" id="PS50005">
    <property type="entry name" value="TPR"/>
    <property type="match status" value="1"/>
</dbReference>
<organism evidence="2 3">
    <name type="scientific">Candidatus Avitreponema avistercoris</name>
    <dbReference type="NCBI Taxonomy" id="2840705"/>
    <lineage>
        <taxon>Bacteria</taxon>
        <taxon>Pseudomonadati</taxon>
        <taxon>Spirochaetota</taxon>
        <taxon>Spirochaetia</taxon>
        <taxon>Spirochaetales</taxon>
        <taxon>Candidatus Avitreponema</taxon>
    </lineage>
</organism>
<protein>
    <recommendedName>
        <fullName evidence="4">Tetratricopeptide repeat protein</fullName>
    </recommendedName>
</protein>
<dbReference type="Proteomes" id="UP000823616">
    <property type="component" value="Unassembled WGS sequence"/>
</dbReference>
<gene>
    <name evidence="2" type="ORF">IAA96_02520</name>
</gene>
<evidence type="ECO:0008006" key="4">
    <source>
        <dbReference type="Google" id="ProtNLM"/>
    </source>
</evidence>